<feature type="region of interest" description="Disordered" evidence="2">
    <location>
        <begin position="640"/>
        <end position="708"/>
    </location>
</feature>
<evidence type="ECO:0000313" key="3">
    <source>
        <dbReference type="EMBL" id="CUG90321.1"/>
    </source>
</evidence>
<protein>
    <submittedName>
        <fullName evidence="3">Uncharacterized protein</fullName>
    </submittedName>
</protein>
<organism evidence="3 4">
    <name type="scientific">Bodo saltans</name>
    <name type="common">Flagellated protozoan</name>
    <dbReference type="NCBI Taxonomy" id="75058"/>
    <lineage>
        <taxon>Eukaryota</taxon>
        <taxon>Discoba</taxon>
        <taxon>Euglenozoa</taxon>
        <taxon>Kinetoplastea</taxon>
        <taxon>Metakinetoplastina</taxon>
        <taxon>Eubodonida</taxon>
        <taxon>Bodonidae</taxon>
        <taxon>Bodo</taxon>
    </lineage>
</organism>
<gene>
    <name evidence="3" type="ORF">BSAL_26125</name>
</gene>
<proteinExistence type="predicted"/>
<keyword evidence="1" id="KW-0175">Coiled coil</keyword>
<accession>A0A0S4JJJ7</accession>
<feature type="coiled-coil region" evidence="1">
    <location>
        <begin position="243"/>
        <end position="341"/>
    </location>
</feature>
<reference evidence="4" key="1">
    <citation type="submission" date="2015-09" db="EMBL/GenBank/DDBJ databases">
        <authorList>
            <consortium name="Pathogen Informatics"/>
        </authorList>
    </citation>
    <scope>NUCLEOTIDE SEQUENCE [LARGE SCALE GENOMIC DNA]</scope>
    <source>
        <strain evidence="4">Lake Konstanz</strain>
    </source>
</reference>
<dbReference type="Proteomes" id="UP000051952">
    <property type="component" value="Unassembled WGS sequence"/>
</dbReference>
<evidence type="ECO:0000256" key="1">
    <source>
        <dbReference type="SAM" id="Coils"/>
    </source>
</evidence>
<dbReference type="EMBL" id="CYKH01001813">
    <property type="protein sequence ID" value="CUG90321.1"/>
    <property type="molecule type" value="Genomic_DNA"/>
</dbReference>
<sequence>MVFPITILPAGGGPVAAFAADGSSRTGSLTHPIEEMEVQLRRTNEQLQFLSQQLQDAPNHLEEMLEQSRHSLQATIHSIDETRRENEALHLEVDAKSLRLKELEVITSSGSRELADNFDPRAVQTRAIAAESELSSLRKDSRALALQKTELQLTRESLEKTLARREAEGLDDTTAGVKQMQTLQVMIHDEELRSETIRRQVLHSEDCSSMLVTMQSKAVHLTEMVDNYKTQTERLFQQYEQLVVDCAEDDQRAREELQQAQSEVDAAAVSCRRLETELRTQVQSMQGALVSQKEKAHREKAMLKELLHMTQEEVTDLMADIEALMKERREIEQDNLRLSHSIEHHPVMTAARHFLAEDQHMLARLTQHRSAPSHLSKHVSFATRNSNVARIHGTHDNDEGDGFVIHTGPPLRASTTSLTSSTGLLDREDVADGNVSLAHDWEKLYVTRLQVRIGILEREEHIAAKEKEMTAAQLDHFSQHMVEEQRAREKELHILRSEVRALSYHEQVRIAKTENAQLRAVVNERDHNSALEEEDVEIAVTSLESTIEELQSRIVELTNNSLEKERAQQQHLSQQHALVTAARHSFANAEDGAKRAAAMRERLQAAELENKRLRECFKVEWGRRDVDSPSAAAMESIKSSGTAMTYHSRHSPSPTAALILRGSPPRTRPRPLPLRDGGEDKAPPVHLRQQPPAEPVATGGGFEEATPA</sequence>
<evidence type="ECO:0000256" key="2">
    <source>
        <dbReference type="SAM" id="MobiDB-lite"/>
    </source>
</evidence>
<dbReference type="AlphaFoldDB" id="A0A0S4JJJ7"/>
<feature type="coiled-coil region" evidence="1">
    <location>
        <begin position="533"/>
        <end position="616"/>
    </location>
</feature>
<keyword evidence="4" id="KW-1185">Reference proteome</keyword>
<name>A0A0S4JJJ7_BODSA</name>
<dbReference type="VEuPathDB" id="TriTrypDB:BSAL_26125"/>
<evidence type="ECO:0000313" key="4">
    <source>
        <dbReference type="Proteomes" id="UP000051952"/>
    </source>
</evidence>